<organism evidence="1 2">
    <name type="scientific">Colletotrichum melonis</name>
    <dbReference type="NCBI Taxonomy" id="1209925"/>
    <lineage>
        <taxon>Eukaryota</taxon>
        <taxon>Fungi</taxon>
        <taxon>Dikarya</taxon>
        <taxon>Ascomycota</taxon>
        <taxon>Pezizomycotina</taxon>
        <taxon>Sordariomycetes</taxon>
        <taxon>Hypocreomycetidae</taxon>
        <taxon>Glomerellales</taxon>
        <taxon>Glomerellaceae</taxon>
        <taxon>Colletotrichum</taxon>
        <taxon>Colletotrichum acutatum species complex</taxon>
    </lineage>
</organism>
<evidence type="ECO:0000313" key="1">
    <source>
        <dbReference type="EMBL" id="KAK1449316.1"/>
    </source>
</evidence>
<protein>
    <submittedName>
        <fullName evidence="1">Uncharacterized protein</fullName>
    </submittedName>
</protein>
<evidence type="ECO:0000313" key="2">
    <source>
        <dbReference type="Proteomes" id="UP001239795"/>
    </source>
</evidence>
<proteinExistence type="predicted"/>
<comment type="caution">
    <text evidence="1">The sequence shown here is derived from an EMBL/GenBank/DDBJ whole genome shotgun (WGS) entry which is preliminary data.</text>
</comment>
<reference evidence="1 2" key="1">
    <citation type="submission" date="2016-10" db="EMBL/GenBank/DDBJ databases">
        <title>The genome sequence of Colletotrichum fioriniae PJ7.</title>
        <authorList>
            <person name="Baroncelli R."/>
        </authorList>
    </citation>
    <scope>NUCLEOTIDE SEQUENCE [LARGE SCALE GENOMIC DNA]</scope>
    <source>
        <strain evidence="1">Col 31</strain>
    </source>
</reference>
<sequence>MFDRALALSMNRCLSLPEFDMNPAELVPPDAKKPYTSLIQVFLQLAEVQSEIVHHMEIKNRKAREDVETIQTLQGKMWKIKETIRECQKQPLHTEEKYLQAEWMGVDFVYHSVMTSVVKLHPYLMDDAGLHQQLLGYARTSLSSLSEMLSIAKALVDFHLFRVSVSC</sequence>
<dbReference type="AlphaFoldDB" id="A0AAI9U4D9"/>
<keyword evidence="2" id="KW-1185">Reference proteome</keyword>
<accession>A0AAI9U4D9</accession>
<gene>
    <name evidence="1" type="ORF">CMEL01_08631</name>
</gene>
<dbReference type="EMBL" id="MLGG01000068">
    <property type="protein sequence ID" value="KAK1449316.1"/>
    <property type="molecule type" value="Genomic_DNA"/>
</dbReference>
<name>A0AAI9U4D9_9PEZI</name>
<dbReference type="Proteomes" id="UP001239795">
    <property type="component" value="Unassembled WGS sequence"/>
</dbReference>